<evidence type="ECO:0000313" key="2">
    <source>
        <dbReference type="Proteomes" id="UP000314982"/>
    </source>
</evidence>
<reference evidence="1" key="2">
    <citation type="submission" date="2025-08" db="UniProtKB">
        <authorList>
            <consortium name="Ensembl"/>
        </authorList>
    </citation>
    <scope>IDENTIFICATION</scope>
</reference>
<dbReference type="Ensembl" id="ENSHHUT00000057592.1">
    <property type="protein sequence ID" value="ENSHHUP00000055662.1"/>
    <property type="gene ID" value="ENSHHUG00000033287.1"/>
</dbReference>
<keyword evidence="2" id="KW-1185">Reference proteome</keyword>
<dbReference type="GeneTree" id="ENSGT01090000260459"/>
<accession>A0A4W5NX41</accession>
<dbReference type="Proteomes" id="UP000314982">
    <property type="component" value="Unassembled WGS sequence"/>
</dbReference>
<proteinExistence type="predicted"/>
<sequence>CHPTVRLIGPSALHRGQHRVVFSMKLPYLDSSTPALSHSANKAQILSWEVYLFAVKVKAFGKLVIRELEMTELWMQGLTIHDIKML</sequence>
<protein>
    <submittedName>
        <fullName evidence="1">Uncharacterized protein</fullName>
    </submittedName>
</protein>
<evidence type="ECO:0000313" key="1">
    <source>
        <dbReference type="Ensembl" id="ENSHHUP00000055662.1"/>
    </source>
</evidence>
<reference evidence="1" key="3">
    <citation type="submission" date="2025-09" db="UniProtKB">
        <authorList>
            <consortium name="Ensembl"/>
        </authorList>
    </citation>
    <scope>IDENTIFICATION</scope>
</reference>
<dbReference type="AlphaFoldDB" id="A0A4W5NX41"/>
<reference evidence="2" key="1">
    <citation type="submission" date="2018-06" db="EMBL/GenBank/DDBJ databases">
        <title>Genome assembly of Danube salmon.</title>
        <authorList>
            <person name="Macqueen D.J."/>
            <person name="Gundappa M.K."/>
        </authorList>
    </citation>
    <scope>NUCLEOTIDE SEQUENCE [LARGE SCALE GENOMIC DNA]</scope>
</reference>
<organism evidence="1 2">
    <name type="scientific">Hucho hucho</name>
    <name type="common">huchen</name>
    <dbReference type="NCBI Taxonomy" id="62062"/>
    <lineage>
        <taxon>Eukaryota</taxon>
        <taxon>Metazoa</taxon>
        <taxon>Chordata</taxon>
        <taxon>Craniata</taxon>
        <taxon>Vertebrata</taxon>
        <taxon>Euteleostomi</taxon>
        <taxon>Actinopterygii</taxon>
        <taxon>Neopterygii</taxon>
        <taxon>Teleostei</taxon>
        <taxon>Protacanthopterygii</taxon>
        <taxon>Salmoniformes</taxon>
        <taxon>Salmonidae</taxon>
        <taxon>Salmoninae</taxon>
        <taxon>Hucho</taxon>
    </lineage>
</organism>
<name>A0A4W5NX41_9TELE</name>